<reference evidence="13" key="1">
    <citation type="submission" date="2017-02" db="UniProtKB">
        <authorList>
            <consortium name="WormBaseParasite"/>
        </authorList>
    </citation>
    <scope>IDENTIFICATION</scope>
</reference>
<keyword evidence="4 8" id="KW-0106">Calcium</keyword>
<dbReference type="InterPro" id="IPR020894">
    <property type="entry name" value="Cadherin_CS"/>
</dbReference>
<accession>A0A0R3WWU0</accession>
<keyword evidence="5" id="KW-1133">Transmembrane helix</keyword>
<dbReference type="PROSITE" id="PS00232">
    <property type="entry name" value="CADHERIN_1"/>
    <property type="match status" value="2"/>
</dbReference>
<evidence type="ECO:0000313" key="11">
    <source>
        <dbReference type="EMBL" id="VDM26492.1"/>
    </source>
</evidence>
<keyword evidence="3" id="KW-0677">Repeat</keyword>
<evidence type="ECO:0000256" key="9">
    <source>
        <dbReference type="SAM" id="SignalP"/>
    </source>
</evidence>
<evidence type="ECO:0000256" key="6">
    <source>
        <dbReference type="ARBA" id="ARBA00023136"/>
    </source>
</evidence>
<dbReference type="Pfam" id="PF00028">
    <property type="entry name" value="Cadherin"/>
    <property type="match status" value="1"/>
</dbReference>
<reference evidence="11 12" key="2">
    <citation type="submission" date="2018-11" db="EMBL/GenBank/DDBJ databases">
        <authorList>
            <consortium name="Pathogen Informatics"/>
        </authorList>
    </citation>
    <scope>NUCLEOTIDE SEQUENCE [LARGE SCALE GENOMIC DNA]</scope>
</reference>
<dbReference type="SUPFAM" id="SSF49313">
    <property type="entry name" value="Cadherin-like"/>
    <property type="match status" value="2"/>
</dbReference>
<sequence>MDCLKVWNLLSLLHCMTLAAELTFRLEEEVSSGKVVATNSDLASLLVTPNALPVIINRKSPGASSFSFVKRTQSGLELVVTGRVDREAICPAKSAISSGLRLDTSPRPLFHIEDPSRLLPFRSTFHDYDAMSPNSPASDCVVSLRVASGDKIFNVRIEILDINDNAPSWNSSTLYLSLRDGDPAGTILYLPLAEDEDVGLNGEITYSLQALDDDLHGGYSRAQLGLFELIKHCETSGGQRMPDIVLPHQANDQKLALRTKTSIDREQLPEIIQLRLVARDAGTPTSQQSSLKLVINVTDVNDNAPMFERAINKIDILSEDAPVGRTLLQLRAKDMDSGANAELTYRFESNGQPMLEVIRHFFEITPSGQLKILRRLNVDKMEGEQSLPSSTPISFGVEAVDGASPAYALTGRTTIQLQISDTNDEAPRILVYPVHPPKERPAGSTSAVE</sequence>
<keyword evidence="12" id="KW-1185">Reference proteome</keyword>
<dbReference type="EMBL" id="UYWX01006636">
    <property type="protein sequence ID" value="VDM26492.1"/>
    <property type="molecule type" value="Genomic_DNA"/>
</dbReference>
<dbReference type="SMART" id="SM00112">
    <property type="entry name" value="CA"/>
    <property type="match status" value="2"/>
</dbReference>
<organism evidence="13">
    <name type="scientific">Hydatigena taeniaeformis</name>
    <name type="common">Feline tapeworm</name>
    <name type="synonym">Taenia taeniaeformis</name>
    <dbReference type="NCBI Taxonomy" id="6205"/>
    <lineage>
        <taxon>Eukaryota</taxon>
        <taxon>Metazoa</taxon>
        <taxon>Spiralia</taxon>
        <taxon>Lophotrochozoa</taxon>
        <taxon>Platyhelminthes</taxon>
        <taxon>Cestoda</taxon>
        <taxon>Eucestoda</taxon>
        <taxon>Cyclophyllidea</taxon>
        <taxon>Taeniidae</taxon>
        <taxon>Hydatigera</taxon>
    </lineage>
</organism>
<dbReference type="Gene3D" id="2.60.40.60">
    <property type="entry name" value="Cadherins"/>
    <property type="match status" value="3"/>
</dbReference>
<dbReference type="InterPro" id="IPR002126">
    <property type="entry name" value="Cadherin-like_dom"/>
</dbReference>
<evidence type="ECO:0000256" key="3">
    <source>
        <dbReference type="ARBA" id="ARBA00022737"/>
    </source>
</evidence>
<gene>
    <name evidence="11" type="ORF">TTAC_LOCUS5215</name>
</gene>
<dbReference type="PANTHER" id="PTHR24028">
    <property type="entry name" value="CADHERIN-87A"/>
    <property type="match status" value="1"/>
</dbReference>
<dbReference type="PANTHER" id="PTHR24028:SF146">
    <property type="entry name" value="CADHERIN 96CB, ISOFORM D-RELATED"/>
    <property type="match status" value="1"/>
</dbReference>
<dbReference type="WBParaSite" id="TTAC_0000523001-mRNA-1">
    <property type="protein sequence ID" value="TTAC_0000523001-mRNA-1"/>
    <property type="gene ID" value="TTAC_0000523001"/>
</dbReference>
<feature type="signal peptide" evidence="9">
    <location>
        <begin position="1"/>
        <end position="19"/>
    </location>
</feature>
<comment type="subcellular location">
    <subcellularLocation>
        <location evidence="1">Membrane</location>
        <topology evidence="1">Single-pass membrane protein</topology>
    </subcellularLocation>
</comment>
<dbReference type="PROSITE" id="PS50268">
    <property type="entry name" value="CADHERIN_2"/>
    <property type="match status" value="2"/>
</dbReference>
<evidence type="ECO:0000313" key="12">
    <source>
        <dbReference type="Proteomes" id="UP000274429"/>
    </source>
</evidence>
<evidence type="ECO:0000256" key="7">
    <source>
        <dbReference type="ARBA" id="ARBA00023180"/>
    </source>
</evidence>
<dbReference type="AlphaFoldDB" id="A0A0R3WWU0"/>
<evidence type="ECO:0000256" key="8">
    <source>
        <dbReference type="PROSITE-ProRule" id="PRU00043"/>
    </source>
</evidence>
<evidence type="ECO:0000256" key="1">
    <source>
        <dbReference type="ARBA" id="ARBA00004167"/>
    </source>
</evidence>
<dbReference type="GO" id="GO:0005886">
    <property type="term" value="C:plasma membrane"/>
    <property type="evidence" value="ECO:0007669"/>
    <property type="project" value="InterPro"/>
</dbReference>
<dbReference type="InterPro" id="IPR015919">
    <property type="entry name" value="Cadherin-like_sf"/>
</dbReference>
<dbReference type="OrthoDB" id="6252479at2759"/>
<keyword evidence="7" id="KW-0325">Glycoprotein</keyword>
<dbReference type="PRINTS" id="PR00205">
    <property type="entry name" value="CADHERIN"/>
</dbReference>
<keyword evidence="9" id="KW-0732">Signal</keyword>
<keyword evidence="2" id="KW-0812">Transmembrane</keyword>
<feature type="domain" description="Cadherin" evidence="10">
    <location>
        <begin position="170"/>
        <end position="307"/>
    </location>
</feature>
<dbReference type="CDD" id="cd11304">
    <property type="entry name" value="Cadherin_repeat"/>
    <property type="match status" value="2"/>
</dbReference>
<keyword evidence="6" id="KW-0472">Membrane</keyword>
<dbReference type="Proteomes" id="UP000274429">
    <property type="component" value="Unassembled WGS sequence"/>
</dbReference>
<protein>
    <submittedName>
        <fullName evidence="13">Cadherin domain-containing protein</fullName>
    </submittedName>
</protein>
<dbReference type="InterPro" id="IPR050174">
    <property type="entry name" value="Protocadherin/Cadherin-CA"/>
</dbReference>
<evidence type="ECO:0000259" key="10">
    <source>
        <dbReference type="PROSITE" id="PS50268"/>
    </source>
</evidence>
<evidence type="ECO:0000256" key="4">
    <source>
        <dbReference type="ARBA" id="ARBA00022837"/>
    </source>
</evidence>
<evidence type="ECO:0000256" key="2">
    <source>
        <dbReference type="ARBA" id="ARBA00022692"/>
    </source>
</evidence>
<feature type="chain" id="PRO_5043133084" evidence="9">
    <location>
        <begin position="20"/>
        <end position="449"/>
    </location>
</feature>
<dbReference type="GO" id="GO:0007156">
    <property type="term" value="P:homophilic cell adhesion via plasma membrane adhesion molecules"/>
    <property type="evidence" value="ECO:0007669"/>
    <property type="project" value="InterPro"/>
</dbReference>
<evidence type="ECO:0000313" key="13">
    <source>
        <dbReference type="WBParaSite" id="TTAC_0000523001-mRNA-1"/>
    </source>
</evidence>
<feature type="domain" description="Cadherin" evidence="10">
    <location>
        <begin position="317"/>
        <end position="429"/>
    </location>
</feature>
<evidence type="ECO:0000256" key="5">
    <source>
        <dbReference type="ARBA" id="ARBA00022989"/>
    </source>
</evidence>
<name>A0A0R3WWU0_HYDTA</name>
<dbReference type="GO" id="GO:0005509">
    <property type="term" value="F:calcium ion binding"/>
    <property type="evidence" value="ECO:0007669"/>
    <property type="project" value="UniProtKB-UniRule"/>
</dbReference>
<proteinExistence type="predicted"/>
<dbReference type="STRING" id="6205.A0A0R3WWU0"/>